<name>A0AAV9WZ99_9PEZI</name>
<evidence type="ECO:0000256" key="1">
    <source>
        <dbReference type="SAM" id="SignalP"/>
    </source>
</evidence>
<dbReference type="PROSITE" id="PS51257">
    <property type="entry name" value="PROKAR_LIPOPROTEIN"/>
    <property type="match status" value="1"/>
</dbReference>
<feature type="chain" id="PRO_5043575373" evidence="1">
    <location>
        <begin position="29"/>
        <end position="256"/>
    </location>
</feature>
<feature type="signal peptide" evidence="1">
    <location>
        <begin position="1"/>
        <end position="28"/>
    </location>
</feature>
<accession>A0AAV9WZ99</accession>
<dbReference type="Proteomes" id="UP001365542">
    <property type="component" value="Unassembled WGS sequence"/>
</dbReference>
<comment type="caution">
    <text evidence="2">The sequence shown here is derived from an EMBL/GenBank/DDBJ whole genome shotgun (WGS) entry which is preliminary data.</text>
</comment>
<sequence length="256" mass="28147">MARITLVLNAVIMVTFCACLGITAPAFSKPNMGNDLSRNAFDLLNDIEWTGPVYPGGKNHTFHGSLMEIRYQIENTPDFDPAVYNAAAESSSYNHTQVLLARGGTYIVDCVRSAKSTSGGYIFDSIISLSQLRNFHGSCSIKGPTCQRLTCYNAASIALCVTRTTPFNIECSEIVRIGEIMLGAFSDDYQGKTSKCRLLDGTKKTATFYVGDIYWSLDGKWWYINALYQPCIIQPSRTIPTSGPLDPGQSFVPPEM</sequence>
<protein>
    <submittedName>
        <fullName evidence="2">Uncharacterized protein</fullName>
    </submittedName>
</protein>
<dbReference type="EMBL" id="JAVHJO010000013">
    <property type="protein sequence ID" value="KAK6530430.1"/>
    <property type="molecule type" value="Genomic_DNA"/>
</dbReference>
<gene>
    <name evidence="2" type="ORF">TWF694_003782</name>
</gene>
<evidence type="ECO:0000313" key="3">
    <source>
        <dbReference type="Proteomes" id="UP001365542"/>
    </source>
</evidence>
<organism evidence="2 3">
    <name type="scientific">Orbilia ellipsospora</name>
    <dbReference type="NCBI Taxonomy" id="2528407"/>
    <lineage>
        <taxon>Eukaryota</taxon>
        <taxon>Fungi</taxon>
        <taxon>Dikarya</taxon>
        <taxon>Ascomycota</taxon>
        <taxon>Pezizomycotina</taxon>
        <taxon>Orbiliomycetes</taxon>
        <taxon>Orbiliales</taxon>
        <taxon>Orbiliaceae</taxon>
        <taxon>Orbilia</taxon>
    </lineage>
</organism>
<reference evidence="2 3" key="1">
    <citation type="submission" date="2019-10" db="EMBL/GenBank/DDBJ databases">
        <authorList>
            <person name="Palmer J.M."/>
        </authorList>
    </citation>
    <scope>NUCLEOTIDE SEQUENCE [LARGE SCALE GENOMIC DNA]</scope>
    <source>
        <strain evidence="2 3">TWF694</strain>
    </source>
</reference>
<keyword evidence="3" id="KW-1185">Reference proteome</keyword>
<dbReference type="AlphaFoldDB" id="A0AAV9WZ99"/>
<keyword evidence="1" id="KW-0732">Signal</keyword>
<proteinExistence type="predicted"/>
<evidence type="ECO:0000313" key="2">
    <source>
        <dbReference type="EMBL" id="KAK6530430.1"/>
    </source>
</evidence>